<evidence type="ECO:0000313" key="8">
    <source>
        <dbReference type="EMBL" id="MBB5344012.1"/>
    </source>
</evidence>
<keyword evidence="3" id="KW-0805">Transcription regulation</keyword>
<dbReference type="InterPro" id="IPR008984">
    <property type="entry name" value="SMAD_FHA_dom_sf"/>
</dbReference>
<evidence type="ECO:0000259" key="6">
    <source>
        <dbReference type="PROSITE" id="PS50006"/>
    </source>
</evidence>
<keyword evidence="2" id="KW-0067">ATP-binding</keyword>
<dbReference type="InterPro" id="IPR000253">
    <property type="entry name" value="FHA_dom"/>
</dbReference>
<dbReference type="GO" id="GO:0006355">
    <property type="term" value="P:regulation of DNA-templated transcription"/>
    <property type="evidence" value="ECO:0007669"/>
    <property type="project" value="InterPro"/>
</dbReference>
<dbReference type="PROSITE" id="PS50045">
    <property type="entry name" value="SIGMA54_INTERACT_4"/>
    <property type="match status" value="1"/>
</dbReference>
<sequence>MKPRLLAISGSLTGTVRELSDSPISVGRLEENQLCLTDPAVSRNHCTIQPIDGQNNQGQNSQYELVDLDSRSGTFVNGLPVLRRSLDHGDTIRIGSASFLYLTHEDETGPPRRRASDLSSNSSLETKRVALPAIEIGRMARDLTALFRISSVINSIRDSQLLQRELLQLIFEVVPADEGAVVLITDLDEETFETCTWNRHTDSPSKISISKELVHRAFWEQAAVQINAQIDDDPSAGEQQNILCQPLVAIERTIGVLYLTSLPPAPPFGEDHVYFLDSASRIAAVTLENILALDSLRSENSKLKRQLNTATNLVGESRQIRQVSDFISRVAQSDSTVLIRGESGTGKEVIARSIHQSSPRSELPFIAINCAAIPETLLESELFGHEKGAYTGALGMRKGKLEAAEDGTLFLDEIGELAPPMQAKLLRVLQQREFERVGGTHSVAFKARVLAATNKNLELAIKSNEFRQDLYYRLNVVSISVPPLREHSEDIPLLALYFASKYAQKNKRPFKGIASEARSLLLGYSWPGNVRELENAIEHAIVLGLTEEILAEDLPTIILEQQSAKLAGGKYHDVLNESKKEMILNALHDSKGSYPEAARTLGIHPKYLHRLARNLNLKSDPP</sequence>
<dbReference type="PROSITE" id="PS00688">
    <property type="entry name" value="SIGMA54_INTERACT_3"/>
    <property type="match status" value="1"/>
</dbReference>
<dbReference type="SUPFAM" id="SSF55781">
    <property type="entry name" value="GAF domain-like"/>
    <property type="match status" value="1"/>
</dbReference>
<proteinExistence type="predicted"/>
<dbReference type="Proteomes" id="UP000569092">
    <property type="component" value="Unassembled WGS sequence"/>
</dbReference>
<dbReference type="SUPFAM" id="SSF46689">
    <property type="entry name" value="Homeodomain-like"/>
    <property type="match status" value="1"/>
</dbReference>
<dbReference type="PROSITE" id="PS50006">
    <property type="entry name" value="FHA_DOMAIN"/>
    <property type="match status" value="1"/>
</dbReference>
<dbReference type="SUPFAM" id="SSF49879">
    <property type="entry name" value="SMAD/FHA domain"/>
    <property type="match status" value="1"/>
</dbReference>
<dbReference type="InterPro" id="IPR058031">
    <property type="entry name" value="AAA_lid_NorR"/>
</dbReference>
<organism evidence="8 9">
    <name type="scientific">Tunturiibacter lichenicola</name>
    <dbReference type="NCBI Taxonomy" id="2051959"/>
    <lineage>
        <taxon>Bacteria</taxon>
        <taxon>Pseudomonadati</taxon>
        <taxon>Acidobacteriota</taxon>
        <taxon>Terriglobia</taxon>
        <taxon>Terriglobales</taxon>
        <taxon>Acidobacteriaceae</taxon>
        <taxon>Tunturiibacter</taxon>
    </lineage>
</organism>
<dbReference type="Pfam" id="PF00158">
    <property type="entry name" value="Sigma54_activat"/>
    <property type="match status" value="1"/>
</dbReference>
<dbReference type="InterPro" id="IPR002078">
    <property type="entry name" value="Sigma_54_int"/>
</dbReference>
<evidence type="ECO:0000313" key="9">
    <source>
        <dbReference type="Proteomes" id="UP000569092"/>
    </source>
</evidence>
<dbReference type="FunFam" id="3.40.50.300:FF:000006">
    <property type="entry name" value="DNA-binding transcriptional regulator NtrC"/>
    <property type="match status" value="1"/>
</dbReference>
<evidence type="ECO:0000256" key="3">
    <source>
        <dbReference type="ARBA" id="ARBA00023015"/>
    </source>
</evidence>
<feature type="domain" description="FHA" evidence="6">
    <location>
        <begin position="24"/>
        <end position="81"/>
    </location>
</feature>
<dbReference type="SMART" id="SM00240">
    <property type="entry name" value="FHA"/>
    <property type="match status" value="1"/>
</dbReference>
<dbReference type="SUPFAM" id="SSF52540">
    <property type="entry name" value="P-loop containing nucleoside triphosphate hydrolases"/>
    <property type="match status" value="1"/>
</dbReference>
<protein>
    <submittedName>
        <fullName evidence="8">Nif-specific regulatory protein</fullName>
    </submittedName>
</protein>
<keyword evidence="5" id="KW-0804">Transcription</keyword>
<feature type="domain" description="Sigma-54 factor interaction" evidence="7">
    <location>
        <begin position="313"/>
        <end position="542"/>
    </location>
</feature>
<dbReference type="Gene3D" id="3.40.50.300">
    <property type="entry name" value="P-loop containing nucleotide triphosphate hydrolases"/>
    <property type="match status" value="1"/>
</dbReference>
<dbReference type="InterPro" id="IPR003593">
    <property type="entry name" value="AAA+_ATPase"/>
</dbReference>
<evidence type="ECO:0000259" key="7">
    <source>
        <dbReference type="PROSITE" id="PS50045"/>
    </source>
</evidence>
<accession>A0A7W8N325</accession>
<dbReference type="GO" id="GO:0005524">
    <property type="term" value="F:ATP binding"/>
    <property type="evidence" value="ECO:0007669"/>
    <property type="project" value="UniProtKB-KW"/>
</dbReference>
<keyword evidence="4" id="KW-0238">DNA-binding</keyword>
<dbReference type="Gene3D" id="1.10.10.60">
    <property type="entry name" value="Homeodomain-like"/>
    <property type="match status" value="1"/>
</dbReference>
<dbReference type="InterPro" id="IPR009057">
    <property type="entry name" value="Homeodomain-like_sf"/>
</dbReference>
<evidence type="ECO:0000256" key="1">
    <source>
        <dbReference type="ARBA" id="ARBA00022741"/>
    </source>
</evidence>
<dbReference type="InterPro" id="IPR025662">
    <property type="entry name" value="Sigma_54_int_dom_ATP-bd_1"/>
</dbReference>
<keyword evidence="1" id="KW-0547">Nucleotide-binding</keyword>
<gene>
    <name evidence="8" type="ORF">HDF10_001991</name>
</gene>
<comment type="caution">
    <text evidence="8">The sequence shown here is derived from an EMBL/GenBank/DDBJ whole genome shotgun (WGS) entry which is preliminary data.</text>
</comment>
<dbReference type="InterPro" id="IPR029016">
    <property type="entry name" value="GAF-like_dom_sf"/>
</dbReference>
<dbReference type="Pfam" id="PF13492">
    <property type="entry name" value="GAF_3"/>
    <property type="match status" value="1"/>
</dbReference>
<dbReference type="Pfam" id="PF25601">
    <property type="entry name" value="AAA_lid_14"/>
    <property type="match status" value="1"/>
</dbReference>
<dbReference type="EMBL" id="JACHDZ010000003">
    <property type="protein sequence ID" value="MBB5344012.1"/>
    <property type="molecule type" value="Genomic_DNA"/>
</dbReference>
<evidence type="ECO:0000256" key="4">
    <source>
        <dbReference type="ARBA" id="ARBA00023125"/>
    </source>
</evidence>
<dbReference type="PANTHER" id="PTHR32071">
    <property type="entry name" value="TRANSCRIPTIONAL REGULATORY PROTEIN"/>
    <property type="match status" value="1"/>
</dbReference>
<dbReference type="Gene3D" id="2.60.200.20">
    <property type="match status" value="1"/>
</dbReference>
<dbReference type="InterPro" id="IPR027417">
    <property type="entry name" value="P-loop_NTPase"/>
</dbReference>
<dbReference type="InterPro" id="IPR025944">
    <property type="entry name" value="Sigma_54_int_dom_CS"/>
</dbReference>
<dbReference type="SMART" id="SM00382">
    <property type="entry name" value="AAA"/>
    <property type="match status" value="1"/>
</dbReference>
<evidence type="ECO:0000256" key="5">
    <source>
        <dbReference type="ARBA" id="ARBA00023163"/>
    </source>
</evidence>
<dbReference type="InterPro" id="IPR003018">
    <property type="entry name" value="GAF"/>
</dbReference>
<dbReference type="AlphaFoldDB" id="A0A7W8N325"/>
<dbReference type="Pfam" id="PF00498">
    <property type="entry name" value="FHA"/>
    <property type="match status" value="1"/>
</dbReference>
<dbReference type="PROSITE" id="PS00675">
    <property type="entry name" value="SIGMA54_INTERACT_1"/>
    <property type="match status" value="1"/>
</dbReference>
<evidence type="ECO:0000256" key="2">
    <source>
        <dbReference type="ARBA" id="ARBA00022840"/>
    </source>
</evidence>
<dbReference type="GO" id="GO:0003677">
    <property type="term" value="F:DNA binding"/>
    <property type="evidence" value="ECO:0007669"/>
    <property type="project" value="UniProtKB-KW"/>
</dbReference>
<dbReference type="Gene3D" id="3.30.450.40">
    <property type="match status" value="1"/>
</dbReference>
<name>A0A7W8N325_9BACT</name>
<dbReference type="Gene3D" id="1.10.8.60">
    <property type="match status" value="1"/>
</dbReference>
<reference evidence="8 9" key="1">
    <citation type="submission" date="2020-08" db="EMBL/GenBank/DDBJ databases">
        <title>Genomic Encyclopedia of Type Strains, Phase IV (KMG-V): Genome sequencing to study the core and pangenomes of soil and plant-associated prokaryotes.</title>
        <authorList>
            <person name="Whitman W."/>
        </authorList>
    </citation>
    <scope>NUCLEOTIDE SEQUENCE [LARGE SCALE GENOMIC DNA]</scope>
    <source>
        <strain evidence="8 9">M8US30</strain>
    </source>
</reference>
<dbReference type="CDD" id="cd00060">
    <property type="entry name" value="FHA"/>
    <property type="match status" value="1"/>
</dbReference>
<dbReference type="CDD" id="cd00009">
    <property type="entry name" value="AAA"/>
    <property type="match status" value="1"/>
</dbReference>